<evidence type="ECO:0000256" key="1">
    <source>
        <dbReference type="ARBA" id="ARBA00004141"/>
    </source>
</evidence>
<comment type="similarity">
    <text evidence="5">Belongs to the class VI-like SAM-binding methyltransferase superfamily. Isoprenylcysteine carboxyl methyltransferase family.</text>
</comment>
<name>A0A4Y9ZZZ1_9AGAM</name>
<comment type="caution">
    <text evidence="6">The sequence shown here is derived from an EMBL/GenBank/DDBJ whole genome shotgun (WGS) entry which is preliminary data.</text>
</comment>
<keyword evidence="5" id="KW-0808">Transferase</keyword>
<keyword evidence="5" id="KW-0949">S-adenosyl-L-methionine</keyword>
<dbReference type="OrthoDB" id="422086at2759"/>
<dbReference type="GO" id="GO:0005789">
    <property type="term" value="C:endoplasmic reticulum membrane"/>
    <property type="evidence" value="ECO:0007669"/>
    <property type="project" value="UniProtKB-SubCell"/>
</dbReference>
<dbReference type="EC" id="2.1.1.100" evidence="5"/>
<dbReference type="Pfam" id="PF04140">
    <property type="entry name" value="ICMT"/>
    <property type="match status" value="1"/>
</dbReference>
<protein>
    <recommendedName>
        <fullName evidence="5">Protein-S-isoprenylcysteine O-methyltransferase</fullName>
        <ecNumber evidence="5">2.1.1.100</ecNumber>
    </recommendedName>
</protein>
<keyword evidence="3 5" id="KW-1133">Transmembrane helix</keyword>
<feature type="transmembrane region" description="Helical" evidence="5">
    <location>
        <begin position="171"/>
        <end position="190"/>
    </location>
</feature>
<keyword evidence="5" id="KW-0256">Endoplasmic reticulum</keyword>
<comment type="subcellular location">
    <subcellularLocation>
        <location evidence="5">Endoplasmic reticulum membrane</location>
        <topology evidence="5">Multi-pass membrane protein</topology>
    </subcellularLocation>
    <subcellularLocation>
        <location evidence="1">Membrane</location>
        <topology evidence="1">Multi-pass membrane protein</topology>
    </subcellularLocation>
</comment>
<dbReference type="Gene3D" id="1.20.120.1630">
    <property type="match status" value="1"/>
</dbReference>
<dbReference type="AlphaFoldDB" id="A0A4Y9ZZZ1"/>
<dbReference type="PANTHER" id="PTHR12714:SF9">
    <property type="entry name" value="PROTEIN-S-ISOPRENYLCYSTEINE O-METHYLTRANSFERASE"/>
    <property type="match status" value="1"/>
</dbReference>
<dbReference type="PANTHER" id="PTHR12714">
    <property type="entry name" value="PROTEIN-S ISOPRENYLCYSTEINE O-METHYLTRANSFERASE"/>
    <property type="match status" value="1"/>
</dbReference>
<gene>
    <name evidence="6" type="ORF">EWM64_g4392</name>
</gene>
<evidence type="ECO:0000256" key="3">
    <source>
        <dbReference type="ARBA" id="ARBA00022989"/>
    </source>
</evidence>
<keyword evidence="7" id="KW-1185">Reference proteome</keyword>
<evidence type="ECO:0000256" key="5">
    <source>
        <dbReference type="RuleBase" id="RU362022"/>
    </source>
</evidence>
<dbReference type="EMBL" id="SFCI01000468">
    <property type="protein sequence ID" value="TFY79623.1"/>
    <property type="molecule type" value="Genomic_DNA"/>
</dbReference>
<dbReference type="GO" id="GO:0004671">
    <property type="term" value="F:protein C-terminal S-isoprenylcysteine carboxyl O-methyltransferase activity"/>
    <property type="evidence" value="ECO:0007669"/>
    <property type="project" value="UniProtKB-EC"/>
</dbReference>
<keyword evidence="5" id="KW-0489">Methyltransferase</keyword>
<reference evidence="6 7" key="1">
    <citation type="submission" date="2019-02" db="EMBL/GenBank/DDBJ databases">
        <title>Genome sequencing of the rare red list fungi Hericium alpestre (H. flagellum).</title>
        <authorList>
            <person name="Buettner E."/>
            <person name="Kellner H."/>
        </authorList>
    </citation>
    <scope>NUCLEOTIDE SEQUENCE [LARGE SCALE GENOMIC DNA]</scope>
    <source>
        <strain evidence="6 7">DSM 108284</strain>
    </source>
</reference>
<accession>A0A4Y9ZZZ1</accession>
<evidence type="ECO:0000256" key="2">
    <source>
        <dbReference type="ARBA" id="ARBA00022692"/>
    </source>
</evidence>
<feature type="transmembrane region" description="Helical" evidence="5">
    <location>
        <begin position="113"/>
        <end position="134"/>
    </location>
</feature>
<keyword evidence="2 5" id="KW-0812">Transmembrane</keyword>
<dbReference type="STRING" id="135208.A0A4Y9ZZZ1"/>
<evidence type="ECO:0000313" key="6">
    <source>
        <dbReference type="EMBL" id="TFY79623.1"/>
    </source>
</evidence>
<dbReference type="InterPro" id="IPR007269">
    <property type="entry name" value="ICMT_MeTrfase"/>
</dbReference>
<dbReference type="Proteomes" id="UP000298061">
    <property type="component" value="Unassembled WGS sequence"/>
</dbReference>
<organism evidence="6 7">
    <name type="scientific">Hericium alpestre</name>
    <dbReference type="NCBI Taxonomy" id="135208"/>
    <lineage>
        <taxon>Eukaryota</taxon>
        <taxon>Fungi</taxon>
        <taxon>Dikarya</taxon>
        <taxon>Basidiomycota</taxon>
        <taxon>Agaricomycotina</taxon>
        <taxon>Agaricomycetes</taxon>
        <taxon>Russulales</taxon>
        <taxon>Hericiaceae</taxon>
        <taxon>Hericium</taxon>
    </lineage>
</organism>
<dbReference type="GO" id="GO:0032259">
    <property type="term" value="P:methylation"/>
    <property type="evidence" value="ECO:0007669"/>
    <property type="project" value="UniProtKB-KW"/>
</dbReference>
<comment type="catalytic activity">
    <reaction evidence="5">
        <text>[protein]-C-terminal S-[(2E,6E)-farnesyl]-L-cysteine + S-adenosyl-L-methionine = [protein]-C-terminal S-[(2E,6E)-farnesyl]-L-cysteine methyl ester + S-adenosyl-L-homocysteine</text>
        <dbReference type="Rhea" id="RHEA:21672"/>
        <dbReference type="Rhea" id="RHEA-COMP:12125"/>
        <dbReference type="Rhea" id="RHEA-COMP:12126"/>
        <dbReference type="ChEBI" id="CHEBI:57856"/>
        <dbReference type="ChEBI" id="CHEBI:59789"/>
        <dbReference type="ChEBI" id="CHEBI:90510"/>
        <dbReference type="ChEBI" id="CHEBI:90511"/>
        <dbReference type="EC" id="2.1.1.100"/>
    </reaction>
</comment>
<evidence type="ECO:0000313" key="7">
    <source>
        <dbReference type="Proteomes" id="UP000298061"/>
    </source>
</evidence>
<evidence type="ECO:0000256" key="4">
    <source>
        <dbReference type="ARBA" id="ARBA00023136"/>
    </source>
</evidence>
<proteinExistence type="inferred from homology"/>
<keyword evidence="4 5" id="KW-0472">Membrane</keyword>
<sequence length="253" mass="28351">MFNDRAVNPAARCEAQCSRLTMPLLKPPLLLISSLCVHIALTSPNLPASSTEVSRYKDRWNKTWIKWGPTYLKALYWVLSLCEAAVICAQDAPSPAYTLVRSSSSSAPSHPTITAPFMAGWVLITFAGILRLICYRTLGRFFTFELSIRDKHKLITSGPYGWVRHPSYSGAILSLIGYFVCMWGPGSLLYECGWVTTVVGKAALVGMAAQLAWVASVLVWRPIQEDEVLRQEFGSQWDDWAQRVRYRLVPGIY</sequence>
<feature type="transmembrane region" description="Helical" evidence="5">
    <location>
        <begin position="29"/>
        <end position="49"/>
    </location>
</feature>
<feature type="transmembrane region" description="Helical" evidence="5">
    <location>
        <begin position="202"/>
        <end position="220"/>
    </location>
</feature>